<dbReference type="Proteomes" id="UP001431656">
    <property type="component" value="Chromosome"/>
</dbReference>
<evidence type="ECO:0000313" key="2">
    <source>
        <dbReference type="Proteomes" id="UP001431656"/>
    </source>
</evidence>
<keyword evidence="2" id="KW-1185">Reference proteome</keyword>
<dbReference type="KEGG" id="broo:brsh051_01070"/>
<accession>A0AAN0K5Q2</accession>
<dbReference type="EMBL" id="AP028056">
    <property type="protein sequence ID" value="BEH00826.1"/>
    <property type="molecule type" value="Genomic_DNA"/>
</dbReference>
<reference evidence="1" key="1">
    <citation type="journal article" date="2024" name="Int. J. Syst. Evol. Microbiol.">
        <title>Brooklawnia propionicigenes sp. nov., a facultatively anaerobic, propionate-producing bacterium isolated from a methanogenic reactor treating waste from cattle farms.</title>
        <authorList>
            <person name="Akita Y."/>
            <person name="Ueki A."/>
            <person name="Tonouchi A."/>
            <person name="Sugawara Y."/>
            <person name="Honma S."/>
            <person name="Kaku N."/>
            <person name="Ueki K."/>
        </authorList>
    </citation>
    <scope>NUCLEOTIDE SEQUENCE</scope>
    <source>
        <strain evidence="1">SH051</strain>
    </source>
</reference>
<sequence length="81" mass="8631">MHEIADVIGHHQARHGGSHAACVGVLAPGSRQRGIGADHLIADLTGIRLDEGFQPRYQGFDNQGGREVACRGTTDTISDQQ</sequence>
<protein>
    <submittedName>
        <fullName evidence="1">Uncharacterized protein</fullName>
    </submittedName>
</protein>
<name>A0AAN0K5Q2_9ACTN</name>
<gene>
    <name evidence="1" type="ORF">brsh051_01070</name>
</gene>
<dbReference type="AlphaFoldDB" id="A0AAN0K5Q2"/>
<organism evidence="1 2">
    <name type="scientific">Brooklawnia propionicigenes</name>
    <dbReference type="NCBI Taxonomy" id="3041175"/>
    <lineage>
        <taxon>Bacteria</taxon>
        <taxon>Bacillati</taxon>
        <taxon>Actinomycetota</taxon>
        <taxon>Actinomycetes</taxon>
        <taxon>Propionibacteriales</taxon>
        <taxon>Propionibacteriaceae</taxon>
        <taxon>Brooklawnia</taxon>
    </lineage>
</organism>
<proteinExistence type="predicted"/>
<evidence type="ECO:0000313" key="1">
    <source>
        <dbReference type="EMBL" id="BEH00826.1"/>
    </source>
</evidence>